<dbReference type="AlphaFoldDB" id="A0A4R5K6D2"/>
<name>A0A4R5K6D2_9MICC</name>
<organism evidence="2 3">
    <name type="scientific">Arthrobacter terricola</name>
    <dbReference type="NCBI Taxonomy" id="2547396"/>
    <lineage>
        <taxon>Bacteria</taxon>
        <taxon>Bacillati</taxon>
        <taxon>Actinomycetota</taxon>
        <taxon>Actinomycetes</taxon>
        <taxon>Micrococcales</taxon>
        <taxon>Micrococcaceae</taxon>
        <taxon>Arthrobacter</taxon>
    </lineage>
</organism>
<gene>
    <name evidence="2" type="ORF">E1809_22870</name>
</gene>
<evidence type="ECO:0000256" key="1">
    <source>
        <dbReference type="SAM" id="MobiDB-lite"/>
    </source>
</evidence>
<dbReference type="EMBL" id="SMRU01000039">
    <property type="protein sequence ID" value="TDF89453.1"/>
    <property type="molecule type" value="Genomic_DNA"/>
</dbReference>
<dbReference type="Proteomes" id="UP000295511">
    <property type="component" value="Unassembled WGS sequence"/>
</dbReference>
<proteinExistence type="predicted"/>
<protein>
    <submittedName>
        <fullName evidence="2">Uncharacterized protein</fullName>
    </submittedName>
</protein>
<accession>A0A4R5K6D2</accession>
<comment type="caution">
    <text evidence="2">The sequence shown here is derived from an EMBL/GenBank/DDBJ whole genome shotgun (WGS) entry which is preliminary data.</text>
</comment>
<evidence type="ECO:0000313" key="3">
    <source>
        <dbReference type="Proteomes" id="UP000295511"/>
    </source>
</evidence>
<keyword evidence="3" id="KW-1185">Reference proteome</keyword>
<dbReference type="RefSeq" id="WP_133206553.1">
    <property type="nucleotide sequence ID" value="NZ_SMRU01000039.1"/>
</dbReference>
<feature type="region of interest" description="Disordered" evidence="1">
    <location>
        <begin position="38"/>
        <end position="75"/>
    </location>
</feature>
<reference evidence="2 3" key="1">
    <citation type="submission" date="2019-03" db="EMBL/GenBank/DDBJ databases">
        <title>Whole genome sequence of Arthrobacter sp JH1-1.</title>
        <authorList>
            <person name="Trinh H.N."/>
        </authorList>
    </citation>
    <scope>NUCLEOTIDE SEQUENCE [LARGE SCALE GENOMIC DNA]</scope>
    <source>
        <strain evidence="2 3">JH1-1</strain>
    </source>
</reference>
<sequence length="75" mass="8362">MIDLREEIDRPVADWLHAPPEREDRFDDLVDLALAMPKPAKRATGISSPHGRQPGCCTDRENRQTQGQRGPGQTG</sequence>
<evidence type="ECO:0000313" key="2">
    <source>
        <dbReference type="EMBL" id="TDF89453.1"/>
    </source>
</evidence>